<protein>
    <recommendedName>
        <fullName evidence="2">DUF6606 domain-containing protein</fullName>
    </recommendedName>
</protein>
<proteinExistence type="predicted"/>
<name>W9XUJ4_9EURO</name>
<dbReference type="OrthoDB" id="3182339at2759"/>
<evidence type="ECO:0000256" key="1">
    <source>
        <dbReference type="SAM" id="MobiDB-lite"/>
    </source>
</evidence>
<dbReference type="AlphaFoldDB" id="W9XUJ4"/>
<accession>W9XUJ4</accession>
<gene>
    <name evidence="3" type="ORF">A1O3_06965</name>
</gene>
<evidence type="ECO:0000313" key="3">
    <source>
        <dbReference type="EMBL" id="EXJ80681.1"/>
    </source>
</evidence>
<keyword evidence="4" id="KW-1185">Reference proteome</keyword>
<dbReference type="HOGENOM" id="CLU_2812106_0_0_1"/>
<comment type="caution">
    <text evidence="3">The sequence shown here is derived from an EMBL/GenBank/DDBJ whole genome shotgun (WGS) entry which is preliminary data.</text>
</comment>
<feature type="domain" description="DUF6606" evidence="2">
    <location>
        <begin position="35"/>
        <end position="67"/>
    </location>
</feature>
<dbReference type="EMBL" id="AMGY01000006">
    <property type="protein sequence ID" value="EXJ80681.1"/>
    <property type="molecule type" value="Genomic_DNA"/>
</dbReference>
<sequence length="67" mass="7476">MDLDLPAHFSTIENLFELLATFLNMITPLSAIKYLIRHIFLPPKLPGKDDSSPDHDGVLLDTTIDAL</sequence>
<dbReference type="RefSeq" id="XP_007735269.1">
    <property type="nucleotide sequence ID" value="XM_007737079.1"/>
</dbReference>
<feature type="region of interest" description="Disordered" evidence="1">
    <location>
        <begin position="44"/>
        <end position="67"/>
    </location>
</feature>
<evidence type="ECO:0000259" key="2">
    <source>
        <dbReference type="Pfam" id="PF20255"/>
    </source>
</evidence>
<evidence type="ECO:0000313" key="4">
    <source>
        <dbReference type="Proteomes" id="UP000019478"/>
    </source>
</evidence>
<dbReference type="GeneID" id="19171069"/>
<reference evidence="3 4" key="1">
    <citation type="submission" date="2013-03" db="EMBL/GenBank/DDBJ databases">
        <title>The Genome Sequence of Capronia epimyces CBS 606.96.</title>
        <authorList>
            <consortium name="The Broad Institute Genomics Platform"/>
            <person name="Cuomo C."/>
            <person name="de Hoog S."/>
            <person name="Gorbushina A."/>
            <person name="Walker B."/>
            <person name="Young S.K."/>
            <person name="Zeng Q."/>
            <person name="Gargeya S."/>
            <person name="Fitzgerald M."/>
            <person name="Haas B."/>
            <person name="Abouelleil A."/>
            <person name="Allen A.W."/>
            <person name="Alvarado L."/>
            <person name="Arachchi H.M."/>
            <person name="Berlin A.M."/>
            <person name="Chapman S.B."/>
            <person name="Gainer-Dewar J."/>
            <person name="Goldberg J."/>
            <person name="Griggs A."/>
            <person name="Gujja S."/>
            <person name="Hansen M."/>
            <person name="Howarth C."/>
            <person name="Imamovic A."/>
            <person name="Ireland A."/>
            <person name="Larimer J."/>
            <person name="McCowan C."/>
            <person name="Murphy C."/>
            <person name="Pearson M."/>
            <person name="Poon T.W."/>
            <person name="Priest M."/>
            <person name="Roberts A."/>
            <person name="Saif S."/>
            <person name="Shea T."/>
            <person name="Sisk P."/>
            <person name="Sykes S."/>
            <person name="Wortman J."/>
            <person name="Nusbaum C."/>
            <person name="Birren B."/>
        </authorList>
    </citation>
    <scope>NUCLEOTIDE SEQUENCE [LARGE SCALE GENOMIC DNA]</scope>
    <source>
        <strain evidence="3 4">CBS 606.96</strain>
    </source>
</reference>
<dbReference type="InterPro" id="IPR046541">
    <property type="entry name" value="DUF6606"/>
</dbReference>
<dbReference type="Proteomes" id="UP000019478">
    <property type="component" value="Unassembled WGS sequence"/>
</dbReference>
<dbReference type="Pfam" id="PF20255">
    <property type="entry name" value="DUF6606"/>
    <property type="match status" value="1"/>
</dbReference>
<feature type="compositionally biased region" description="Basic and acidic residues" evidence="1">
    <location>
        <begin position="46"/>
        <end position="58"/>
    </location>
</feature>
<organism evidence="3 4">
    <name type="scientific">Capronia epimyces CBS 606.96</name>
    <dbReference type="NCBI Taxonomy" id="1182542"/>
    <lineage>
        <taxon>Eukaryota</taxon>
        <taxon>Fungi</taxon>
        <taxon>Dikarya</taxon>
        <taxon>Ascomycota</taxon>
        <taxon>Pezizomycotina</taxon>
        <taxon>Eurotiomycetes</taxon>
        <taxon>Chaetothyriomycetidae</taxon>
        <taxon>Chaetothyriales</taxon>
        <taxon>Herpotrichiellaceae</taxon>
        <taxon>Capronia</taxon>
    </lineage>
</organism>